<evidence type="ECO:0000313" key="1">
    <source>
        <dbReference type="EMBL" id="KAK8770109.1"/>
    </source>
</evidence>
<accession>A0AAQ4E5Z3</accession>
<name>A0AAQ4E5Z3_AMBAM</name>
<protein>
    <submittedName>
        <fullName evidence="1">Uncharacterized protein</fullName>
    </submittedName>
</protein>
<keyword evidence="2" id="KW-1185">Reference proteome</keyword>
<comment type="caution">
    <text evidence="1">The sequence shown here is derived from an EMBL/GenBank/DDBJ whole genome shotgun (WGS) entry which is preliminary data.</text>
</comment>
<dbReference type="EMBL" id="JARKHS020021626">
    <property type="protein sequence ID" value="KAK8770109.1"/>
    <property type="molecule type" value="Genomic_DNA"/>
</dbReference>
<evidence type="ECO:0000313" key="2">
    <source>
        <dbReference type="Proteomes" id="UP001321473"/>
    </source>
</evidence>
<reference evidence="1 2" key="1">
    <citation type="journal article" date="2023" name="Arcadia Sci">
        <title>De novo assembly of a long-read Amblyomma americanum tick genome.</title>
        <authorList>
            <person name="Chou S."/>
            <person name="Poskanzer K.E."/>
            <person name="Rollins M."/>
            <person name="Thuy-Boun P.S."/>
        </authorList>
    </citation>
    <scope>NUCLEOTIDE SEQUENCE [LARGE SCALE GENOMIC DNA]</scope>
    <source>
        <strain evidence="1">F_SG_1</strain>
        <tissue evidence="1">Salivary glands</tissue>
    </source>
</reference>
<organism evidence="1 2">
    <name type="scientific">Amblyomma americanum</name>
    <name type="common">Lone star tick</name>
    <dbReference type="NCBI Taxonomy" id="6943"/>
    <lineage>
        <taxon>Eukaryota</taxon>
        <taxon>Metazoa</taxon>
        <taxon>Ecdysozoa</taxon>
        <taxon>Arthropoda</taxon>
        <taxon>Chelicerata</taxon>
        <taxon>Arachnida</taxon>
        <taxon>Acari</taxon>
        <taxon>Parasitiformes</taxon>
        <taxon>Ixodida</taxon>
        <taxon>Ixodoidea</taxon>
        <taxon>Ixodidae</taxon>
        <taxon>Amblyomminae</taxon>
        <taxon>Amblyomma</taxon>
    </lineage>
</organism>
<sequence>MCRTSITEAVKKGGVTSYLFSRVRLIYCIMAKGRGPNPSVKRRLQNTNSKEASTHEGRTLWTRGLDRLSGAYGVKNSKEASTHEGRTLWTGGLDRLSGAYGVKVIDVTWEQKCALLENANQCQCLLEQF</sequence>
<proteinExistence type="predicted"/>
<dbReference type="Proteomes" id="UP001321473">
    <property type="component" value="Unassembled WGS sequence"/>
</dbReference>
<gene>
    <name evidence="1" type="ORF">V5799_013427</name>
</gene>
<dbReference type="AlphaFoldDB" id="A0AAQ4E5Z3"/>